<gene>
    <name evidence="1" type="ORF">RSSM_02248</name>
</gene>
<sequence length="42" mass="4949">MRGLREYLLIGPTRKHSMMHRRQHCFAHRSAAPEYVGTVVVR</sequence>
<evidence type="ECO:0000313" key="2">
    <source>
        <dbReference type="Proteomes" id="UP000011885"/>
    </source>
</evidence>
<dbReference type="AlphaFoldDB" id="M5U4B7"/>
<reference evidence="1 2" key="1">
    <citation type="journal article" date="2013" name="Mar. Genomics">
        <title>Expression of sulfatases in Rhodopirellula baltica and the diversity of sulfatases in the genus Rhodopirellula.</title>
        <authorList>
            <person name="Wegner C.E."/>
            <person name="Richter-Heitmann T."/>
            <person name="Klindworth A."/>
            <person name="Klockow C."/>
            <person name="Richter M."/>
            <person name="Achstetter T."/>
            <person name="Glockner F.O."/>
            <person name="Harder J."/>
        </authorList>
    </citation>
    <scope>NUCLEOTIDE SEQUENCE [LARGE SCALE GENOMIC DNA]</scope>
    <source>
        <strain evidence="1 2">SM41</strain>
    </source>
</reference>
<accession>M5U4B7</accession>
<name>M5U4B7_9BACT</name>
<proteinExistence type="predicted"/>
<keyword evidence="2" id="KW-1185">Reference proteome</keyword>
<evidence type="ECO:0000313" key="1">
    <source>
        <dbReference type="EMBL" id="EMI56290.1"/>
    </source>
</evidence>
<protein>
    <submittedName>
        <fullName evidence="1">Uncharacterized protein</fullName>
    </submittedName>
</protein>
<organism evidence="1 2">
    <name type="scientific">Rhodopirellula sallentina SM41</name>
    <dbReference type="NCBI Taxonomy" id="1263870"/>
    <lineage>
        <taxon>Bacteria</taxon>
        <taxon>Pseudomonadati</taxon>
        <taxon>Planctomycetota</taxon>
        <taxon>Planctomycetia</taxon>
        <taxon>Pirellulales</taxon>
        <taxon>Pirellulaceae</taxon>
        <taxon>Rhodopirellula</taxon>
    </lineage>
</organism>
<dbReference type="PATRIC" id="fig|1263870.3.peg.2395"/>
<dbReference type="EMBL" id="ANOH01000156">
    <property type="protein sequence ID" value="EMI56290.1"/>
    <property type="molecule type" value="Genomic_DNA"/>
</dbReference>
<comment type="caution">
    <text evidence="1">The sequence shown here is derived from an EMBL/GenBank/DDBJ whole genome shotgun (WGS) entry which is preliminary data.</text>
</comment>
<dbReference type="Proteomes" id="UP000011885">
    <property type="component" value="Unassembled WGS sequence"/>
</dbReference>